<name>A0A8S2EI81_9BILA</name>
<dbReference type="EMBL" id="CAJOBA010034315">
    <property type="protein sequence ID" value="CAF3982597.1"/>
    <property type="molecule type" value="Genomic_DNA"/>
</dbReference>
<accession>A0A8S2EI81</accession>
<feature type="domain" description="V(D)J recombination-activating protein 1 RNase H" evidence="1">
    <location>
        <begin position="99"/>
        <end position="222"/>
    </location>
</feature>
<dbReference type="EMBL" id="CAJNOK010012791">
    <property type="protein sequence ID" value="CAF1171235.1"/>
    <property type="molecule type" value="Genomic_DNA"/>
</dbReference>
<sequence length="669" mass="77190">MTKTQLDVDQTLALKSHLNLSRNDVDFLKSFQKEYVHIPNRNVIREHAHTLLPEIEECREKRGIMVESLKETTILTISRLFDQLTRMNKSLPLNLTYKYKTGHDGAGGQSVYKASDNPMSDPNIFSKMYVPLSLSDTNTQEILWKNETPNSAFFTRPLALIAEKESGDLIRFINESFEPQEKHLKENGLSFEHNGQKYKVSIVIEDSMKDMKVRTIESGLGGADCLMCFTRQSDWKNKEKIEDGSAFQITRTAEKTLKLYDEMVADSGEIKKTKNDYGTRAGLTTEPISSSDHHYITLTHQYINGTTWFLNIFYRVKANLLTWAIRGERNQEKLRKAKDSILTFIQEKTGLKLDQVDSSAGHTGTSTTGQQGRRFFSHELREKVIGSLPTKHQGQMNKLMQMYSVILRAVSSTQLINVIELKTLAQEFCLFVVNELSWVEYNLTVHNLIFHSAELVERNNGIGLGELSEEALESCNKDVRNYREFLARKTGHIPNLTDSQSKRERKTSSSHVMAGINEDEVLLVFARPRHVPNLASVLPNLISLSLDVVGVSFFAVESFLTQMPLIDDFTFYFMFDIHQQYTTHVSETYSDVWRWEKLLEKMRHFDIKIPVVHTAINQVQHDFQRDFWQKRHVTVNLDKKECGYTRRFSIQTPARDEKERARKLIFNSF</sequence>
<evidence type="ECO:0000313" key="4">
    <source>
        <dbReference type="Proteomes" id="UP000677228"/>
    </source>
</evidence>
<comment type="caution">
    <text evidence="2">The sequence shown here is derived from an EMBL/GenBank/DDBJ whole genome shotgun (WGS) entry which is preliminary data.</text>
</comment>
<evidence type="ECO:0000313" key="3">
    <source>
        <dbReference type="EMBL" id="CAF3982597.1"/>
    </source>
</evidence>
<dbReference type="Proteomes" id="UP000677228">
    <property type="component" value="Unassembled WGS sequence"/>
</dbReference>
<dbReference type="Proteomes" id="UP000682733">
    <property type="component" value="Unassembled WGS sequence"/>
</dbReference>
<evidence type="ECO:0000259" key="1">
    <source>
        <dbReference type="Pfam" id="PF26100"/>
    </source>
</evidence>
<reference evidence="2" key="1">
    <citation type="submission" date="2021-02" db="EMBL/GenBank/DDBJ databases">
        <authorList>
            <person name="Nowell W R."/>
        </authorList>
    </citation>
    <scope>NUCLEOTIDE SEQUENCE</scope>
</reference>
<organism evidence="2 4">
    <name type="scientific">Didymodactylos carnosus</name>
    <dbReference type="NCBI Taxonomy" id="1234261"/>
    <lineage>
        <taxon>Eukaryota</taxon>
        <taxon>Metazoa</taxon>
        <taxon>Spiralia</taxon>
        <taxon>Gnathifera</taxon>
        <taxon>Rotifera</taxon>
        <taxon>Eurotatoria</taxon>
        <taxon>Bdelloidea</taxon>
        <taxon>Philodinida</taxon>
        <taxon>Philodinidae</taxon>
        <taxon>Didymodactylos</taxon>
    </lineage>
</organism>
<dbReference type="Pfam" id="PF26100">
    <property type="entry name" value="RAG1_RNase_H"/>
    <property type="match status" value="1"/>
</dbReference>
<evidence type="ECO:0000313" key="2">
    <source>
        <dbReference type="EMBL" id="CAF1171235.1"/>
    </source>
</evidence>
<protein>
    <recommendedName>
        <fullName evidence="1">V(D)J recombination-activating protein 1 RNase H domain-containing protein</fullName>
    </recommendedName>
</protein>
<gene>
    <name evidence="2" type="ORF">OVA965_LOCUS22583</name>
    <name evidence="3" type="ORF">TMI583_LOCUS23297</name>
</gene>
<proteinExistence type="predicted"/>
<dbReference type="InterPro" id="IPR058554">
    <property type="entry name" value="RAG1_RNase_H"/>
</dbReference>
<dbReference type="AlphaFoldDB" id="A0A8S2EI81"/>